<proteinExistence type="predicted"/>
<keyword evidence="2" id="KW-1185">Reference proteome</keyword>
<protein>
    <recommendedName>
        <fullName evidence="3">DUF4332 domain-containing protein</fullName>
    </recommendedName>
</protein>
<gene>
    <name evidence="1" type="ORF">LXM24_06130</name>
</gene>
<accession>A0A9X1P9A7</accession>
<dbReference type="SUPFAM" id="SSF56672">
    <property type="entry name" value="DNA/RNA polymerases"/>
    <property type="match status" value="1"/>
</dbReference>
<sequence>MEDLKIIEGIGPKIEELLNREGIHTIEQLADTSIIRLAAVLKKAGPRFQIQNPTSWPKQALLAKEQQWDELDQLKKLIISGKES</sequence>
<comment type="caution">
    <text evidence="1">The sequence shown here is derived from an EMBL/GenBank/DDBJ whole genome shotgun (WGS) entry which is preliminary data.</text>
</comment>
<organism evidence="1 2">
    <name type="scientific">Dyadobacter fanqingshengii</name>
    <dbReference type="NCBI Taxonomy" id="2906443"/>
    <lineage>
        <taxon>Bacteria</taxon>
        <taxon>Pseudomonadati</taxon>
        <taxon>Bacteroidota</taxon>
        <taxon>Cytophagia</taxon>
        <taxon>Cytophagales</taxon>
        <taxon>Spirosomataceae</taxon>
        <taxon>Dyadobacter</taxon>
    </lineage>
</organism>
<evidence type="ECO:0000313" key="1">
    <source>
        <dbReference type="EMBL" id="MCF0039658.1"/>
    </source>
</evidence>
<dbReference type="RefSeq" id="WP_234612101.1">
    <property type="nucleotide sequence ID" value="NZ_CP098806.1"/>
</dbReference>
<evidence type="ECO:0000313" key="2">
    <source>
        <dbReference type="Proteomes" id="UP001139700"/>
    </source>
</evidence>
<reference evidence="1" key="1">
    <citation type="submission" date="2021-12" db="EMBL/GenBank/DDBJ databases">
        <title>Novel species in genus Dyadobacter.</title>
        <authorList>
            <person name="Ma C."/>
        </authorList>
    </citation>
    <scope>NUCLEOTIDE SEQUENCE</scope>
    <source>
        <strain evidence="1">CY399</strain>
    </source>
</reference>
<dbReference type="EMBL" id="JAJTTA010000002">
    <property type="protein sequence ID" value="MCF0039658.1"/>
    <property type="molecule type" value="Genomic_DNA"/>
</dbReference>
<name>A0A9X1P9A7_9BACT</name>
<dbReference type="AlphaFoldDB" id="A0A9X1P9A7"/>
<dbReference type="Proteomes" id="UP001139700">
    <property type="component" value="Unassembled WGS sequence"/>
</dbReference>
<dbReference type="InterPro" id="IPR043502">
    <property type="entry name" value="DNA/RNA_pol_sf"/>
</dbReference>
<evidence type="ECO:0008006" key="3">
    <source>
        <dbReference type="Google" id="ProtNLM"/>
    </source>
</evidence>
<dbReference type="Gene3D" id="1.10.150.20">
    <property type="entry name" value="5' to 3' exonuclease, C-terminal subdomain"/>
    <property type="match status" value="1"/>
</dbReference>